<dbReference type="InterPro" id="IPR036291">
    <property type="entry name" value="NAD(P)-bd_dom_sf"/>
</dbReference>
<dbReference type="SUPFAM" id="SSF51735">
    <property type="entry name" value="NAD(P)-binding Rossmann-fold domains"/>
    <property type="match status" value="1"/>
</dbReference>
<dbReference type="RefSeq" id="WP_167589223.1">
    <property type="nucleotide sequence ID" value="NZ_CP104396.1"/>
</dbReference>
<evidence type="ECO:0000313" key="2">
    <source>
        <dbReference type="EMBL" id="UXC63925.1"/>
    </source>
</evidence>
<protein>
    <submittedName>
        <fullName evidence="2">NAD(P)H-binding protein</fullName>
    </submittedName>
</protein>
<sequence length="205" mass="22684">MKKIVIIGAGGQIPAVLIPLLQKLDVKLTLFGRNAASLPYTNVDKISGDAHNLDELVKVIAKQDIVYMNFDNKEVTKLVVEAMHKTGVKRIIQAGVLGVYGEVAQPFASWNNQMMGGNIVHNRGIEVLETSDLDYTYMRMTWLYNGTNKQYVASPKGEPFLGAQITRRAIAQFVIDNIVGKRNDVCASIGLWEPGSENQAKPTFY</sequence>
<proteinExistence type="predicted"/>
<accession>A0A9Q9J4V8</accession>
<gene>
    <name evidence="2" type="ORF">N4562_02475</name>
</gene>
<dbReference type="InterPro" id="IPR051606">
    <property type="entry name" value="Polyketide_Oxido-like"/>
</dbReference>
<evidence type="ECO:0000259" key="1">
    <source>
        <dbReference type="Pfam" id="PF13460"/>
    </source>
</evidence>
<dbReference type="EMBL" id="CP104396">
    <property type="protein sequence ID" value="UXC63925.1"/>
    <property type="molecule type" value="Genomic_DNA"/>
</dbReference>
<reference evidence="2" key="1">
    <citation type="submission" date="2022-09" db="EMBL/GenBank/DDBJ databases">
        <title>Complete genome of Ligilactobacillus agilis AM_LB6, isolated from chicken feces.</title>
        <authorList>
            <person name="den Bakker H.C."/>
            <person name="Mann A."/>
        </authorList>
    </citation>
    <scope>NUCLEOTIDE SEQUENCE</scope>
    <source>
        <strain evidence="2">AM_LB6</strain>
    </source>
</reference>
<evidence type="ECO:0000313" key="3">
    <source>
        <dbReference type="Proteomes" id="UP001058429"/>
    </source>
</evidence>
<dbReference type="GeneID" id="75136682"/>
<feature type="domain" description="NAD(P)-binding" evidence="1">
    <location>
        <begin position="8"/>
        <end position="176"/>
    </location>
</feature>
<dbReference type="AlphaFoldDB" id="A0A9Q9J4V8"/>
<dbReference type="Proteomes" id="UP001058429">
    <property type="component" value="Chromosome"/>
</dbReference>
<name>A0A9Q9J4V8_9LACO</name>
<dbReference type="GO" id="GO:0042602">
    <property type="term" value="F:riboflavin reductase (NADPH) activity"/>
    <property type="evidence" value="ECO:0007669"/>
    <property type="project" value="TreeGrafter"/>
</dbReference>
<dbReference type="Gene3D" id="3.40.50.720">
    <property type="entry name" value="NAD(P)-binding Rossmann-like Domain"/>
    <property type="match status" value="1"/>
</dbReference>
<dbReference type="PANTHER" id="PTHR43355">
    <property type="entry name" value="FLAVIN REDUCTASE (NADPH)"/>
    <property type="match status" value="1"/>
</dbReference>
<dbReference type="PANTHER" id="PTHR43355:SF2">
    <property type="entry name" value="FLAVIN REDUCTASE (NADPH)"/>
    <property type="match status" value="1"/>
</dbReference>
<organism evidence="2 3">
    <name type="scientific">Ligilactobacillus agilis</name>
    <dbReference type="NCBI Taxonomy" id="1601"/>
    <lineage>
        <taxon>Bacteria</taxon>
        <taxon>Bacillati</taxon>
        <taxon>Bacillota</taxon>
        <taxon>Bacilli</taxon>
        <taxon>Lactobacillales</taxon>
        <taxon>Lactobacillaceae</taxon>
        <taxon>Ligilactobacillus</taxon>
    </lineage>
</organism>
<dbReference type="Pfam" id="PF13460">
    <property type="entry name" value="NAD_binding_10"/>
    <property type="match status" value="1"/>
</dbReference>
<dbReference type="InterPro" id="IPR016040">
    <property type="entry name" value="NAD(P)-bd_dom"/>
</dbReference>
<dbReference type="GO" id="GO:0004074">
    <property type="term" value="F:biliverdin reductase [NAD(P)H] activity"/>
    <property type="evidence" value="ECO:0007669"/>
    <property type="project" value="TreeGrafter"/>
</dbReference>